<organism evidence="6">
    <name type="scientific">Paenibacillus sp. SYP-B3998</name>
    <dbReference type="NCBI Taxonomy" id="2678564"/>
    <lineage>
        <taxon>Bacteria</taxon>
        <taxon>Bacillati</taxon>
        <taxon>Bacillota</taxon>
        <taxon>Bacilli</taxon>
        <taxon>Bacillales</taxon>
        <taxon>Paenibacillaceae</taxon>
        <taxon>Paenibacillus</taxon>
    </lineage>
</organism>
<name>A0A6G3ZZH1_9BACL</name>
<dbReference type="GO" id="GO:0008422">
    <property type="term" value="F:beta-glucosidase activity"/>
    <property type="evidence" value="ECO:0007669"/>
    <property type="project" value="UniProtKB-ARBA"/>
</dbReference>
<dbReference type="EMBL" id="JAAIKC010000004">
    <property type="protein sequence ID" value="NEW06979.1"/>
    <property type="molecule type" value="Genomic_DNA"/>
</dbReference>
<dbReference type="AlphaFoldDB" id="A0A6G3ZZH1"/>
<dbReference type="FunFam" id="2.60.40.10:FF:000495">
    <property type="entry name" value="Periplasmic beta-glucosidase"/>
    <property type="match status" value="1"/>
</dbReference>
<proteinExistence type="inferred from homology"/>
<dbReference type="Pfam" id="PF01915">
    <property type="entry name" value="Glyco_hydro_3_C"/>
    <property type="match status" value="1"/>
</dbReference>
<dbReference type="InterPro" id="IPR026891">
    <property type="entry name" value="Fn3-like"/>
</dbReference>
<keyword evidence="4" id="KW-0326">Glycosidase</keyword>
<evidence type="ECO:0000313" key="6">
    <source>
        <dbReference type="EMBL" id="NEW06979.1"/>
    </source>
</evidence>
<dbReference type="Gene3D" id="3.40.50.1700">
    <property type="entry name" value="Glycoside hydrolase family 3 C-terminal domain"/>
    <property type="match status" value="1"/>
</dbReference>
<dbReference type="RefSeq" id="WP_163947071.1">
    <property type="nucleotide sequence ID" value="NZ_JAAIKC010000004.1"/>
</dbReference>
<dbReference type="SUPFAM" id="SSF51445">
    <property type="entry name" value="(Trans)glycosidases"/>
    <property type="match status" value="1"/>
</dbReference>
<reference evidence="6" key="1">
    <citation type="submission" date="2020-02" db="EMBL/GenBank/DDBJ databases">
        <authorList>
            <person name="Shen X.-R."/>
            <person name="Zhang Y.-X."/>
        </authorList>
    </citation>
    <scope>NUCLEOTIDE SEQUENCE</scope>
    <source>
        <strain evidence="6">SYP-B3998</strain>
    </source>
</reference>
<dbReference type="Pfam" id="PF00933">
    <property type="entry name" value="Glyco_hydro_3"/>
    <property type="match status" value="1"/>
</dbReference>
<dbReference type="PANTHER" id="PTHR42715:SF10">
    <property type="entry name" value="BETA-GLUCOSIDASE"/>
    <property type="match status" value="1"/>
</dbReference>
<dbReference type="SUPFAM" id="SSF52279">
    <property type="entry name" value="Beta-D-glucan exohydrolase, C-terminal domain"/>
    <property type="match status" value="1"/>
</dbReference>
<gene>
    <name evidence="6" type="ORF">GK047_13290</name>
</gene>
<keyword evidence="3" id="KW-0119">Carbohydrate metabolism</keyword>
<evidence type="ECO:0000256" key="2">
    <source>
        <dbReference type="ARBA" id="ARBA00022801"/>
    </source>
</evidence>
<evidence type="ECO:0000256" key="3">
    <source>
        <dbReference type="ARBA" id="ARBA00023277"/>
    </source>
</evidence>
<dbReference type="InterPro" id="IPR036881">
    <property type="entry name" value="Glyco_hydro_3_C_sf"/>
</dbReference>
<dbReference type="Pfam" id="PF14310">
    <property type="entry name" value="Fn3-like"/>
    <property type="match status" value="1"/>
</dbReference>
<dbReference type="InterPro" id="IPR017853">
    <property type="entry name" value="GH"/>
</dbReference>
<dbReference type="InterPro" id="IPR013783">
    <property type="entry name" value="Ig-like_fold"/>
</dbReference>
<dbReference type="PRINTS" id="PR00133">
    <property type="entry name" value="GLHYDRLASE3"/>
</dbReference>
<dbReference type="Gene3D" id="3.20.20.300">
    <property type="entry name" value="Glycoside hydrolase, family 3, N-terminal domain"/>
    <property type="match status" value="1"/>
</dbReference>
<sequence>MENRVDVWLEKLTLKEKARLCAGADLWSTIAVERLGIPSLFMADGPNGIRKEQNDVLLGGAAPATCFPTASALGSSWNTGLLHEIGRALGKECNRLGVDLLLGPGINMKRSPLCGRNFEYYSEDPFLSGELGAAFVTGVQSQKVGATLKHYACNNTEFERMTINSEVDERTLREIYLAAFERIVKKANPWAIMSAYNKVNGTYVSENNYLLNDILRNEWGFQGIVMSDWLAVNDRVNSVEAGLNLEMPGPADSSCEQIIEAVHAGRLDVSTLDNVVRNLLSVIESVSEPRKMDDEWNFDDHHLLAQQAAEECIVLLKNDRQILPLDPKQIASIAVVGKFALSPLYQGEGSAKVNPTRLDVPLEELRNIVGSGSDLQFAQGYLEEDEPNEELLIAAVSLAKEAEVALLFVGIPQGEACDRTHIDLPANQINLIKAVAAVQSNCVVIINAGSAVGMDAWIEAVPVVVDAWMPGQAGGGAVAKILFGLTNPSGKLSETFPVKLSDNPSYLNFPGENGKTLYGEGLFIGYRYYDKKEIEPLFPFGHGLSYTSFEYTNLTCDRKQLKDSDPLTVTIDITNTGDCPGMEIVQLYIHDQACRWVRPEKELKSFAKVALDTGVTKTVSFVLNPRDFCYYDSALKMWTTDTGYFTIMVGSSSRDIRLSVDMYMEITCKPMVPMNENHPIKDWLNTKTGRDAIQYIGEHHVKDQKLKNDILNHNMNAFYLQMPIYKFIKLLSSGDKEANFLMDKFF</sequence>
<dbReference type="SMART" id="SM01217">
    <property type="entry name" value="Fn3_like"/>
    <property type="match status" value="1"/>
</dbReference>
<dbReference type="PROSITE" id="PS00775">
    <property type="entry name" value="GLYCOSYL_HYDROL_F3"/>
    <property type="match status" value="1"/>
</dbReference>
<dbReference type="Gene3D" id="2.60.40.10">
    <property type="entry name" value="Immunoglobulins"/>
    <property type="match status" value="1"/>
</dbReference>
<feature type="domain" description="Fibronectin type III-like" evidence="5">
    <location>
        <begin position="583"/>
        <end position="653"/>
    </location>
</feature>
<dbReference type="GO" id="GO:0005975">
    <property type="term" value="P:carbohydrate metabolic process"/>
    <property type="evidence" value="ECO:0007669"/>
    <property type="project" value="InterPro"/>
</dbReference>
<accession>A0A6G3ZZH1</accession>
<keyword evidence="2 4" id="KW-0378">Hydrolase</keyword>
<dbReference type="InterPro" id="IPR036962">
    <property type="entry name" value="Glyco_hydro_3_N_sf"/>
</dbReference>
<dbReference type="InterPro" id="IPR001764">
    <property type="entry name" value="Glyco_hydro_3_N"/>
</dbReference>
<dbReference type="InterPro" id="IPR019800">
    <property type="entry name" value="Glyco_hydro_3_AS"/>
</dbReference>
<comment type="similarity">
    <text evidence="1 4">Belongs to the glycosyl hydrolase 3 family.</text>
</comment>
<dbReference type="InterPro" id="IPR002772">
    <property type="entry name" value="Glyco_hydro_3_C"/>
</dbReference>
<evidence type="ECO:0000259" key="5">
    <source>
        <dbReference type="SMART" id="SM01217"/>
    </source>
</evidence>
<dbReference type="PANTHER" id="PTHR42715">
    <property type="entry name" value="BETA-GLUCOSIDASE"/>
    <property type="match status" value="1"/>
</dbReference>
<protein>
    <submittedName>
        <fullName evidence="6">Glycosyl hydrolase</fullName>
    </submittedName>
</protein>
<comment type="caution">
    <text evidence="6">The sequence shown here is derived from an EMBL/GenBank/DDBJ whole genome shotgun (WGS) entry which is preliminary data.</text>
</comment>
<evidence type="ECO:0000256" key="1">
    <source>
        <dbReference type="ARBA" id="ARBA00005336"/>
    </source>
</evidence>
<evidence type="ECO:0000256" key="4">
    <source>
        <dbReference type="RuleBase" id="RU361161"/>
    </source>
</evidence>
<dbReference type="InterPro" id="IPR050288">
    <property type="entry name" value="Cellulose_deg_GH3"/>
</dbReference>